<dbReference type="PANTHER" id="PTHR46513:SF13">
    <property type="entry name" value="EGF-LIKE DOMAIN-CONTAINING PROTEIN"/>
    <property type="match status" value="1"/>
</dbReference>
<dbReference type="PANTHER" id="PTHR46513">
    <property type="entry name" value="VITELLOGENIN RECEPTOR-LIKE PROTEIN-RELATED-RELATED"/>
    <property type="match status" value="1"/>
</dbReference>
<dbReference type="GO" id="GO:0042813">
    <property type="term" value="F:Wnt receptor activity"/>
    <property type="evidence" value="ECO:0007669"/>
    <property type="project" value="TreeGrafter"/>
</dbReference>
<dbReference type="Gene3D" id="2.120.10.30">
    <property type="entry name" value="TolB, C-terminal domain"/>
    <property type="match status" value="1"/>
</dbReference>
<dbReference type="GO" id="GO:0017147">
    <property type="term" value="F:Wnt-protein binding"/>
    <property type="evidence" value="ECO:0007669"/>
    <property type="project" value="TreeGrafter"/>
</dbReference>
<proteinExistence type="predicted"/>
<dbReference type="OrthoDB" id="607469at2"/>
<dbReference type="InterPro" id="IPR026444">
    <property type="entry name" value="Secre_tail"/>
</dbReference>
<dbReference type="NCBIfam" id="TIGR04183">
    <property type="entry name" value="Por_Secre_tail"/>
    <property type="match status" value="1"/>
</dbReference>
<dbReference type="InterPro" id="IPR000033">
    <property type="entry name" value="LDLR_classB_rpt"/>
</dbReference>
<name>A0A2D0N2D6_FLAN2</name>
<dbReference type="InterPro" id="IPR011042">
    <property type="entry name" value="6-blade_b-propeller_TolB-like"/>
</dbReference>
<dbReference type="Pfam" id="PF00058">
    <property type="entry name" value="Ldl_recept_b"/>
    <property type="match status" value="1"/>
</dbReference>
<dbReference type="PROSITE" id="PS51120">
    <property type="entry name" value="LDLRB"/>
    <property type="match status" value="3"/>
</dbReference>
<protein>
    <recommendedName>
        <fullName evidence="1">Secretion system C-terminal sorting domain-containing protein</fullName>
    </recommendedName>
</protein>
<keyword evidence="3" id="KW-1185">Reference proteome</keyword>
<dbReference type="GO" id="GO:0060070">
    <property type="term" value="P:canonical Wnt signaling pathway"/>
    <property type="evidence" value="ECO:0007669"/>
    <property type="project" value="TreeGrafter"/>
</dbReference>
<accession>A0A2D0N2D6</accession>
<reference evidence="2 3" key="1">
    <citation type="submission" date="2017-10" db="EMBL/GenBank/DDBJ databases">
        <title>The draft genome sequence of Lewinella nigricans NBRC 102662.</title>
        <authorList>
            <person name="Wang K."/>
        </authorList>
    </citation>
    <scope>NUCLEOTIDE SEQUENCE [LARGE SCALE GENOMIC DNA]</scope>
    <source>
        <strain evidence="2 3">NBRC 102662</strain>
    </source>
</reference>
<dbReference type="EMBL" id="PDUD01000048">
    <property type="protein sequence ID" value="PHN01893.1"/>
    <property type="molecule type" value="Genomic_DNA"/>
</dbReference>
<dbReference type="Proteomes" id="UP000223913">
    <property type="component" value="Unassembled WGS sequence"/>
</dbReference>
<dbReference type="GO" id="GO:0005886">
    <property type="term" value="C:plasma membrane"/>
    <property type="evidence" value="ECO:0007669"/>
    <property type="project" value="TreeGrafter"/>
</dbReference>
<dbReference type="Pfam" id="PF18962">
    <property type="entry name" value="Por_Secre_tail"/>
    <property type="match status" value="1"/>
</dbReference>
<dbReference type="RefSeq" id="WP_099154784.1">
    <property type="nucleotide sequence ID" value="NZ_PDUD01000048.1"/>
</dbReference>
<comment type="caution">
    <text evidence="2">The sequence shown here is derived from an EMBL/GenBank/DDBJ whole genome shotgun (WGS) entry which is preliminary data.</text>
</comment>
<evidence type="ECO:0000259" key="1">
    <source>
        <dbReference type="Pfam" id="PF18962"/>
    </source>
</evidence>
<organism evidence="2 3">
    <name type="scientific">Flavilitoribacter nigricans (strain ATCC 23147 / DSM 23189 / NBRC 102662 / NCIMB 1420 / SS-2)</name>
    <name type="common">Lewinella nigricans</name>
    <dbReference type="NCBI Taxonomy" id="1122177"/>
    <lineage>
        <taxon>Bacteria</taxon>
        <taxon>Pseudomonadati</taxon>
        <taxon>Bacteroidota</taxon>
        <taxon>Saprospiria</taxon>
        <taxon>Saprospirales</taxon>
        <taxon>Lewinellaceae</taxon>
        <taxon>Flavilitoribacter</taxon>
    </lineage>
</organism>
<dbReference type="AlphaFoldDB" id="A0A2D0N2D6"/>
<evidence type="ECO:0000313" key="3">
    <source>
        <dbReference type="Proteomes" id="UP000223913"/>
    </source>
</evidence>
<sequence>MKQLIFIAILSLHFLTGVAGQQQLLILNRGEGQILSARLANPNAPKVLIGNVKETKILRSLDLVHYKKGNKLFWIDGNQRVIQAADDAAQGVTNFDSDVLGLPVDLEIDEQNEVMYWVDQKQKKIFKTNIQGGSKSEVNLAELDRPSSLAVSADKNRIFWTELTDPHINYSSLSGENIQKFPINYSKYPIRLSIDEVQQKLYWTSDTGHSIGRSDLDGSNQEIIYQGVEEEHPFGLFINQTDQKIYWTDYGTDKVMRANLDGSEVEEVISGLLDPVSIVILDGPGNQNIQSPASISLANSEKIGLSIFPNPTRGNITLVISGYKDESEENKISIFNQYGSLVQQFTRSGLVHEIRTEDLPGGIYFCSVKTGLKELHKQFVLIK</sequence>
<dbReference type="SMART" id="SM00135">
    <property type="entry name" value="LY"/>
    <property type="match status" value="5"/>
</dbReference>
<gene>
    <name evidence="2" type="ORF">CRP01_35240</name>
</gene>
<dbReference type="SUPFAM" id="SSF63825">
    <property type="entry name" value="YWTD domain"/>
    <property type="match status" value="1"/>
</dbReference>
<feature type="domain" description="Secretion system C-terminal sorting" evidence="1">
    <location>
        <begin position="307"/>
        <end position="380"/>
    </location>
</feature>
<evidence type="ECO:0000313" key="2">
    <source>
        <dbReference type="EMBL" id="PHN01893.1"/>
    </source>
</evidence>
<dbReference type="InterPro" id="IPR050778">
    <property type="entry name" value="Cueball_EGF_LRP_Nidogen"/>
</dbReference>